<dbReference type="EMBL" id="JACHEU010000006">
    <property type="protein sequence ID" value="MBB6014549.1"/>
    <property type="molecule type" value="Genomic_DNA"/>
</dbReference>
<protein>
    <submittedName>
        <fullName evidence="3">Tripartite-type tricarboxylate transporter receptor subunit TctC</fullName>
    </submittedName>
</protein>
<dbReference type="Pfam" id="PF03401">
    <property type="entry name" value="TctC"/>
    <property type="match status" value="1"/>
</dbReference>
<evidence type="ECO:0000256" key="2">
    <source>
        <dbReference type="SAM" id="SignalP"/>
    </source>
</evidence>
<name>A0A7W9S747_9HYPH</name>
<feature type="signal peptide" evidence="2">
    <location>
        <begin position="1"/>
        <end position="23"/>
    </location>
</feature>
<evidence type="ECO:0000256" key="1">
    <source>
        <dbReference type="ARBA" id="ARBA00006987"/>
    </source>
</evidence>
<accession>A0A7W9S747</accession>
<evidence type="ECO:0000313" key="4">
    <source>
        <dbReference type="Proteomes" id="UP000533306"/>
    </source>
</evidence>
<dbReference type="CDD" id="cd07012">
    <property type="entry name" value="PBP2_Bug_TTT"/>
    <property type="match status" value="1"/>
</dbReference>
<comment type="caution">
    <text evidence="3">The sequence shown here is derived from an EMBL/GenBank/DDBJ whole genome shotgun (WGS) entry which is preliminary data.</text>
</comment>
<dbReference type="Gene3D" id="3.40.190.10">
    <property type="entry name" value="Periplasmic binding protein-like II"/>
    <property type="match status" value="1"/>
</dbReference>
<dbReference type="Gene3D" id="3.40.190.150">
    <property type="entry name" value="Bordetella uptake gene, domain 1"/>
    <property type="match status" value="1"/>
</dbReference>
<evidence type="ECO:0000313" key="3">
    <source>
        <dbReference type="EMBL" id="MBB6014549.1"/>
    </source>
</evidence>
<comment type="similarity">
    <text evidence="1">Belongs to the UPF0065 (bug) family.</text>
</comment>
<dbReference type="PIRSF" id="PIRSF017082">
    <property type="entry name" value="YflP"/>
    <property type="match status" value="1"/>
</dbReference>
<gene>
    <name evidence="3" type="ORF">HNR59_003944</name>
</gene>
<sequence>MNSSKALSWASALLALSGTSAIADTFPEHAIEIVVPYAAGGATDVFARSLARAMSVALPNTPDVVVVNAPGGAGTIGLTQVANAEADGYTIVFTTSSPIALQPLYGRTPFTVEDFAPLAQVSVIPAAFNVHMDSDIRSVDDLVAWATANPGAFTYASTGGNGSGTHIVSEQFAAALGIQMRHIPFEGTAPLTAALMGGQVMGTMQMPDMHTGGEVRPIVFLTPMRPSDPVYADIPTSTELGIPAVANFFTAFLAPAGTPADRLEVLSTAIATALEDPGVQDLFENANYPISYAGPEAFGQILTETVASNRAELLRMGLISQ</sequence>
<proteinExistence type="inferred from homology"/>
<dbReference type="InterPro" id="IPR005064">
    <property type="entry name" value="BUG"/>
</dbReference>
<reference evidence="3 4" key="1">
    <citation type="submission" date="2020-08" db="EMBL/GenBank/DDBJ databases">
        <title>Genomic Encyclopedia of Type Strains, Phase IV (KMG-IV): sequencing the most valuable type-strain genomes for metagenomic binning, comparative biology and taxonomic classification.</title>
        <authorList>
            <person name="Goeker M."/>
        </authorList>
    </citation>
    <scope>NUCLEOTIDE SEQUENCE [LARGE SCALE GENOMIC DNA]</scope>
    <source>
        <strain evidence="3 4">DSM 11099</strain>
    </source>
</reference>
<dbReference type="RefSeq" id="WP_183832788.1">
    <property type="nucleotide sequence ID" value="NZ_JACHEU010000006.1"/>
</dbReference>
<keyword evidence="4" id="KW-1185">Reference proteome</keyword>
<keyword evidence="3" id="KW-0675">Receptor</keyword>
<organism evidence="3 4">
    <name type="scientific">Aquamicrobium lusatiense</name>
    <dbReference type="NCBI Taxonomy" id="89772"/>
    <lineage>
        <taxon>Bacteria</taxon>
        <taxon>Pseudomonadati</taxon>
        <taxon>Pseudomonadota</taxon>
        <taxon>Alphaproteobacteria</taxon>
        <taxon>Hyphomicrobiales</taxon>
        <taxon>Phyllobacteriaceae</taxon>
        <taxon>Aquamicrobium</taxon>
    </lineage>
</organism>
<dbReference type="AlphaFoldDB" id="A0A7W9S747"/>
<feature type="chain" id="PRO_5031534196" evidence="2">
    <location>
        <begin position="24"/>
        <end position="321"/>
    </location>
</feature>
<dbReference type="PANTHER" id="PTHR42928">
    <property type="entry name" value="TRICARBOXYLATE-BINDING PROTEIN"/>
    <property type="match status" value="1"/>
</dbReference>
<dbReference type="PANTHER" id="PTHR42928:SF5">
    <property type="entry name" value="BLR1237 PROTEIN"/>
    <property type="match status" value="1"/>
</dbReference>
<keyword evidence="2" id="KW-0732">Signal</keyword>
<dbReference type="Proteomes" id="UP000533306">
    <property type="component" value="Unassembled WGS sequence"/>
</dbReference>
<dbReference type="InterPro" id="IPR042100">
    <property type="entry name" value="Bug_dom1"/>
</dbReference>